<dbReference type="InterPro" id="IPR044911">
    <property type="entry name" value="V-type_ATPase_csu/dsu_dom_3"/>
</dbReference>
<evidence type="ECO:0000256" key="3">
    <source>
        <dbReference type="ARBA" id="ARBA00023065"/>
    </source>
</evidence>
<dbReference type="EMBL" id="MFGO01000001">
    <property type="protein sequence ID" value="OGF41937.1"/>
    <property type="molecule type" value="Genomic_DNA"/>
</dbReference>
<reference evidence="4 5" key="1">
    <citation type="journal article" date="2016" name="Nat. Commun.">
        <title>Thousands of microbial genomes shed light on interconnected biogeochemical processes in an aquifer system.</title>
        <authorList>
            <person name="Anantharaman K."/>
            <person name="Brown C.T."/>
            <person name="Hug L.A."/>
            <person name="Sharon I."/>
            <person name="Castelle C.J."/>
            <person name="Probst A.J."/>
            <person name="Thomas B.C."/>
            <person name="Singh A."/>
            <person name="Wilkins M.J."/>
            <person name="Karaoz U."/>
            <person name="Brodie E.L."/>
            <person name="Williams K.H."/>
            <person name="Hubbard S.S."/>
            <person name="Banfield J.F."/>
        </authorList>
    </citation>
    <scope>NUCLEOTIDE SEQUENCE [LARGE SCALE GENOMIC DNA]</scope>
</reference>
<dbReference type="Gene3D" id="1.10.132.50">
    <property type="entry name" value="ATP synthase (C/AC39) subunit, domain 3"/>
    <property type="match status" value="1"/>
</dbReference>
<evidence type="ECO:0000256" key="2">
    <source>
        <dbReference type="ARBA" id="ARBA00022448"/>
    </source>
</evidence>
<dbReference type="AlphaFoldDB" id="A0A1F5TT09"/>
<dbReference type="SUPFAM" id="SSF103486">
    <property type="entry name" value="V-type ATP synthase subunit C"/>
    <property type="match status" value="1"/>
</dbReference>
<dbReference type="Proteomes" id="UP000177579">
    <property type="component" value="Unassembled WGS sequence"/>
</dbReference>
<comment type="caution">
    <text evidence="4">The sequence shown here is derived from an EMBL/GenBank/DDBJ whole genome shotgun (WGS) entry which is preliminary data.</text>
</comment>
<evidence type="ECO:0000313" key="4">
    <source>
        <dbReference type="EMBL" id="OGF41937.1"/>
    </source>
</evidence>
<dbReference type="InterPro" id="IPR002843">
    <property type="entry name" value="ATPase_V0-cplx_csu/dsu"/>
</dbReference>
<name>A0A1F5TT09_9BACT</name>
<evidence type="ECO:0000313" key="5">
    <source>
        <dbReference type="Proteomes" id="UP000177579"/>
    </source>
</evidence>
<protein>
    <recommendedName>
        <fullName evidence="6">V-type ATP synthase subunit C</fullName>
    </recommendedName>
</protein>
<dbReference type="InterPro" id="IPR035067">
    <property type="entry name" value="V-type_ATPase_csu/dsu"/>
</dbReference>
<keyword evidence="3" id="KW-0406">Ion transport</keyword>
<dbReference type="GO" id="GO:0046961">
    <property type="term" value="F:proton-transporting ATPase activity, rotational mechanism"/>
    <property type="evidence" value="ECO:0007669"/>
    <property type="project" value="InterPro"/>
</dbReference>
<dbReference type="PANTHER" id="PTHR38682:SF1">
    <property type="entry name" value="V-TYPE ATP SYNTHASE SUBUNIT C"/>
    <property type="match status" value="1"/>
</dbReference>
<dbReference type="Gene3D" id="1.20.1690.10">
    <property type="entry name" value="V-type ATP synthase subunit C domain"/>
    <property type="match status" value="2"/>
</dbReference>
<evidence type="ECO:0008006" key="6">
    <source>
        <dbReference type="Google" id="ProtNLM"/>
    </source>
</evidence>
<comment type="similarity">
    <text evidence="1">Belongs to the V-ATPase V0D/AC39 subunit family.</text>
</comment>
<accession>A0A1F5TT09</accession>
<dbReference type="InterPro" id="IPR050873">
    <property type="entry name" value="V-ATPase_V0D/AC39_subunit"/>
</dbReference>
<gene>
    <name evidence="4" type="ORF">A2531_04880</name>
</gene>
<keyword evidence="2" id="KW-0813">Transport</keyword>
<organism evidence="4 5">
    <name type="scientific">Candidatus Falkowbacteria bacterium RIFOXYD2_FULL_34_120</name>
    <dbReference type="NCBI Taxonomy" id="1798007"/>
    <lineage>
        <taxon>Bacteria</taxon>
        <taxon>Candidatus Falkowiibacteriota</taxon>
    </lineage>
</organism>
<proteinExistence type="inferred from homology"/>
<evidence type="ECO:0000256" key="1">
    <source>
        <dbReference type="ARBA" id="ARBA00006709"/>
    </source>
</evidence>
<sequence>MNNKFKIFINFMNSYLFPTGAIREVEKKLFDYNDMERMIDAPSADKSFKIFNDLSYADELLDVDNPEQYEEVLAHDLGQVRDFVSSIAPDKRVLDLMLAPYDFNNLKIIFKTKYAGKDIKIEDLSSLGMIGKEKFYNVILNKGASSDIPPEYGDIIKDACEIFEKNNTPQIIDAYFDKKYFEFILNKAIKMKDRDLIDFIKIKIDIANIKLVLRSKLLDRPVDDVRKDTIVGGNENNLLRAYKKGLHEMVNDISDLFINLQIKNSLNIFLESGDFWRFEKGMDNHIVALLQESHIKKEGPFVLVAYFLAKVNAIHNIQIIMAGKINNIKGEEIKERVRNLY</sequence>
<dbReference type="PANTHER" id="PTHR38682">
    <property type="entry name" value="V-TYPE ATP SYNTHASE SUBUNIT C"/>
    <property type="match status" value="1"/>
</dbReference>
<dbReference type="InterPro" id="IPR036079">
    <property type="entry name" value="ATPase_csu/dsu_sf"/>
</dbReference>
<dbReference type="Pfam" id="PF01992">
    <property type="entry name" value="vATP-synt_AC39"/>
    <property type="match status" value="1"/>
</dbReference>